<keyword evidence="4 7" id="KW-1133">Transmembrane helix</keyword>
<dbReference type="Pfam" id="PF07690">
    <property type="entry name" value="MFS_1"/>
    <property type="match status" value="1"/>
</dbReference>
<reference evidence="9" key="1">
    <citation type="journal article" date="2019" name="Int. J. Syst. Evol. Microbiol.">
        <title>The Global Catalogue of Microorganisms (GCM) 10K type strain sequencing project: providing services to taxonomists for standard genome sequencing and annotation.</title>
        <authorList>
            <consortium name="The Broad Institute Genomics Platform"/>
            <consortium name="The Broad Institute Genome Sequencing Center for Infectious Disease"/>
            <person name="Wu L."/>
            <person name="Ma J."/>
        </authorList>
    </citation>
    <scope>NUCLEOTIDE SEQUENCE [LARGE SCALE GENOMIC DNA]</scope>
    <source>
        <strain evidence="9">CCUG 49560</strain>
    </source>
</reference>
<feature type="transmembrane region" description="Helical" evidence="7">
    <location>
        <begin position="405"/>
        <end position="427"/>
    </location>
</feature>
<dbReference type="CDD" id="cd06173">
    <property type="entry name" value="MFS_MefA_like"/>
    <property type="match status" value="1"/>
</dbReference>
<feature type="transmembrane region" description="Helical" evidence="7">
    <location>
        <begin position="347"/>
        <end position="364"/>
    </location>
</feature>
<name>A0ABV9ESA1_9ACTN</name>
<evidence type="ECO:0000256" key="3">
    <source>
        <dbReference type="ARBA" id="ARBA00022692"/>
    </source>
</evidence>
<keyword evidence="9" id="KW-1185">Reference proteome</keyword>
<dbReference type="PANTHER" id="PTHR23513">
    <property type="entry name" value="INTEGRAL MEMBRANE EFFLUX PROTEIN-RELATED"/>
    <property type="match status" value="1"/>
</dbReference>
<comment type="subcellular location">
    <subcellularLocation>
        <location evidence="1">Cell membrane</location>
        <topology evidence="1">Multi-pass membrane protein</topology>
    </subcellularLocation>
</comment>
<dbReference type="InterPro" id="IPR036259">
    <property type="entry name" value="MFS_trans_sf"/>
</dbReference>
<organism evidence="8 9">
    <name type="scientific">Sphaerisporangium corydalis</name>
    <dbReference type="NCBI Taxonomy" id="1441875"/>
    <lineage>
        <taxon>Bacteria</taxon>
        <taxon>Bacillati</taxon>
        <taxon>Actinomycetota</taxon>
        <taxon>Actinomycetes</taxon>
        <taxon>Streptosporangiales</taxon>
        <taxon>Streptosporangiaceae</taxon>
        <taxon>Sphaerisporangium</taxon>
    </lineage>
</organism>
<gene>
    <name evidence="8" type="ORF">ACFO8L_32670</name>
</gene>
<evidence type="ECO:0000313" key="9">
    <source>
        <dbReference type="Proteomes" id="UP001595891"/>
    </source>
</evidence>
<dbReference type="InterPro" id="IPR011701">
    <property type="entry name" value="MFS"/>
</dbReference>
<feature type="compositionally biased region" description="Basic and acidic residues" evidence="6">
    <location>
        <begin position="12"/>
        <end position="22"/>
    </location>
</feature>
<evidence type="ECO:0000256" key="4">
    <source>
        <dbReference type="ARBA" id="ARBA00022989"/>
    </source>
</evidence>
<keyword evidence="2" id="KW-1003">Cell membrane</keyword>
<feature type="compositionally biased region" description="Basic and acidic residues" evidence="6">
    <location>
        <begin position="32"/>
        <end position="44"/>
    </location>
</feature>
<accession>A0ABV9ESA1</accession>
<evidence type="ECO:0000313" key="8">
    <source>
        <dbReference type="EMBL" id="MFC4590889.1"/>
    </source>
</evidence>
<feature type="transmembrane region" description="Helical" evidence="7">
    <location>
        <begin position="153"/>
        <end position="178"/>
    </location>
</feature>
<dbReference type="RefSeq" id="WP_262848554.1">
    <property type="nucleotide sequence ID" value="NZ_JANZYP010000075.1"/>
</dbReference>
<comment type="caution">
    <text evidence="8">The sequence shown here is derived from an EMBL/GenBank/DDBJ whole genome shotgun (WGS) entry which is preliminary data.</text>
</comment>
<feature type="transmembrane region" description="Helical" evidence="7">
    <location>
        <begin position="370"/>
        <end position="393"/>
    </location>
</feature>
<feature type="transmembrane region" description="Helical" evidence="7">
    <location>
        <begin position="110"/>
        <end position="132"/>
    </location>
</feature>
<evidence type="ECO:0000256" key="6">
    <source>
        <dbReference type="SAM" id="MobiDB-lite"/>
    </source>
</evidence>
<feature type="compositionally biased region" description="Acidic residues" evidence="6">
    <location>
        <begin position="1"/>
        <end position="11"/>
    </location>
</feature>
<evidence type="ECO:0000256" key="7">
    <source>
        <dbReference type="SAM" id="Phobius"/>
    </source>
</evidence>
<evidence type="ECO:0000256" key="2">
    <source>
        <dbReference type="ARBA" id="ARBA00022475"/>
    </source>
</evidence>
<evidence type="ECO:0000256" key="5">
    <source>
        <dbReference type="ARBA" id="ARBA00023136"/>
    </source>
</evidence>
<proteinExistence type="predicted"/>
<dbReference type="PANTHER" id="PTHR23513:SF11">
    <property type="entry name" value="STAPHYLOFERRIN A TRANSPORTER"/>
    <property type="match status" value="1"/>
</dbReference>
<keyword evidence="3 7" id="KW-0812">Transmembrane</keyword>
<evidence type="ECO:0000256" key="1">
    <source>
        <dbReference type="ARBA" id="ARBA00004651"/>
    </source>
</evidence>
<dbReference type="SUPFAM" id="SSF103473">
    <property type="entry name" value="MFS general substrate transporter"/>
    <property type="match status" value="1"/>
</dbReference>
<feature type="transmembrane region" description="Helical" evidence="7">
    <location>
        <begin position="320"/>
        <end position="340"/>
    </location>
</feature>
<dbReference type="EMBL" id="JBHSFN010000027">
    <property type="protein sequence ID" value="MFC4590889.1"/>
    <property type="molecule type" value="Genomic_DNA"/>
</dbReference>
<feature type="transmembrane region" description="Helical" evidence="7">
    <location>
        <begin position="230"/>
        <end position="248"/>
    </location>
</feature>
<dbReference type="Proteomes" id="UP001595891">
    <property type="component" value="Unassembled WGS sequence"/>
</dbReference>
<protein>
    <submittedName>
        <fullName evidence="8">MFS transporter</fullName>
    </submittedName>
</protein>
<feature type="transmembrane region" description="Helical" evidence="7">
    <location>
        <begin position="288"/>
        <end position="308"/>
    </location>
</feature>
<feature type="region of interest" description="Disordered" evidence="6">
    <location>
        <begin position="1"/>
        <end position="61"/>
    </location>
</feature>
<feature type="transmembrane region" description="Helical" evidence="7">
    <location>
        <begin position="433"/>
        <end position="452"/>
    </location>
</feature>
<dbReference type="Gene3D" id="1.20.1250.20">
    <property type="entry name" value="MFS general substrate transporter like domains"/>
    <property type="match status" value="1"/>
</dbReference>
<sequence length="482" mass="50143">MSENLDGAEGEAAERGGRRAPDRQAAGAATESARERPGPERAPDEGGAADAPEEGVSGKAAEKDRPATFGEVFGVAEYRALFGAALLSWVGDYFAKVAVTFLVFQDTGSVLLSAVGFAISYLPWVAGGPVLAALAERYPYRRVMIICDLARMVLVGAMAIPGTPLVILLALLLGASLLTPPFQAARSAMVAQLLTGDRYVVGLSFQNMAAQAAQVAGYAVGGVITAIDGHGALLINAATFAASALMLWRGVRPRPNPSADVPRRSLLRETGDGLRFVFGHRVMRPTSLVVFSVVAIVIVPEGLAAAWAPEFGGGPEITGLLMAAPPVGAVIGALVTRITGPERRLKLLKPLLLAGPLLLVPVLVSPPFAVVFVLVLLAACAVNTVLVPLNGVFVQMLPNAFRARAFGIMQGGIQLTHAVAVLAAGAFAERYPVAIVVGAWSVCGLAVMGVAVTKWPGREIIREEIARATELNRATPTVPATT</sequence>
<keyword evidence="5 7" id="KW-0472">Membrane</keyword>